<evidence type="ECO:0000256" key="4">
    <source>
        <dbReference type="ARBA" id="ARBA00022490"/>
    </source>
</evidence>
<evidence type="ECO:0000256" key="8">
    <source>
        <dbReference type="ARBA" id="ARBA00023014"/>
    </source>
</evidence>
<feature type="binding site" evidence="10">
    <location>
        <position position="227"/>
    </location>
    <ligand>
        <name>[4Fe-4S] cluster</name>
        <dbReference type="ChEBI" id="CHEBI:49883"/>
    </ligand>
</feature>
<feature type="region of interest" description="Fe-S binding site B" evidence="10">
    <location>
        <begin position="227"/>
        <end position="241"/>
    </location>
</feature>
<evidence type="ECO:0000313" key="14">
    <source>
        <dbReference type="RefSeq" id="XP_018013428.1"/>
    </source>
</evidence>
<dbReference type="GO" id="GO:0051537">
    <property type="term" value="F:2 iron, 2 sulfur cluster binding"/>
    <property type="evidence" value="ECO:0007669"/>
    <property type="project" value="UniProtKB-UniRule"/>
</dbReference>
<dbReference type="Pfam" id="PF05093">
    <property type="entry name" value="CIAPIN1"/>
    <property type="match status" value="1"/>
</dbReference>
<evidence type="ECO:0000256" key="1">
    <source>
        <dbReference type="ARBA" id="ARBA00001966"/>
    </source>
</evidence>
<dbReference type="GeneID" id="108670461"/>
<dbReference type="OrthoDB" id="311633at2759"/>
<keyword evidence="7 10" id="KW-0408">Iron</keyword>
<evidence type="ECO:0000313" key="13">
    <source>
        <dbReference type="Proteomes" id="UP000694843"/>
    </source>
</evidence>
<feature type="domain" description="Anamorsin N-terminal" evidence="12">
    <location>
        <begin position="7"/>
        <end position="149"/>
    </location>
</feature>
<protein>
    <recommendedName>
        <fullName evidence="10">Anamorsin homolog</fullName>
    </recommendedName>
    <alternativeName>
        <fullName evidence="10">Fe-S cluster assembly protein DRE2 homolog</fullName>
    </alternativeName>
</protein>
<accession>A0A8B7NIG6</accession>
<feature type="domain" description="Anamorsin C-terminal" evidence="11">
    <location>
        <begin position="214"/>
        <end position="257"/>
    </location>
</feature>
<comment type="caution">
    <text evidence="10">Lacks conserved residue(s) required for the propagation of feature annotation.</text>
</comment>
<comment type="domain">
    <text evidence="10">The twin Cx2C motifs are involved in the recognition by the mitochondrial MIA40-ERV1 disulfide relay system. The formation of 2 disulfide bonds in the Cx2C motifs through dithiol/disulfide exchange reactions effectively traps the protein in the mitochondrial intermembrane space.</text>
</comment>
<dbReference type="InterPro" id="IPR046408">
    <property type="entry name" value="CIAPIN1"/>
</dbReference>
<proteinExistence type="inferred from homology"/>
<feature type="binding site" evidence="10">
    <location>
        <position position="241"/>
    </location>
    <ligand>
        <name>[4Fe-4S] cluster</name>
        <dbReference type="ChEBI" id="CHEBI:49883"/>
    </ligand>
</feature>
<dbReference type="CDD" id="cd02440">
    <property type="entry name" value="AdoMet_MTases"/>
    <property type="match status" value="1"/>
</dbReference>
<dbReference type="KEGG" id="hazt:108670461"/>
<evidence type="ECO:0000256" key="5">
    <source>
        <dbReference type="ARBA" id="ARBA00022714"/>
    </source>
</evidence>
<evidence type="ECO:0000256" key="7">
    <source>
        <dbReference type="ARBA" id="ARBA00023004"/>
    </source>
</evidence>
<keyword evidence="5 10" id="KW-0001">2Fe-2S</keyword>
<dbReference type="PANTHER" id="PTHR13273:SF14">
    <property type="entry name" value="ANAMORSIN"/>
    <property type="match status" value="1"/>
</dbReference>
<feature type="binding site" evidence="10">
    <location>
        <position position="202"/>
    </location>
    <ligand>
        <name>[2Fe-2S] cluster</name>
        <dbReference type="ChEBI" id="CHEBI:190135"/>
    </ligand>
</feature>
<comment type="subcellular location">
    <subcellularLocation>
        <location evidence="10">Cytoplasm</location>
    </subcellularLocation>
    <subcellularLocation>
        <location evidence="10">Mitochondrion intermembrane space</location>
    </subcellularLocation>
</comment>
<feature type="binding site" evidence="10">
    <location>
        <position position="188"/>
    </location>
    <ligand>
        <name>[2Fe-2S] cluster</name>
        <dbReference type="ChEBI" id="CHEBI:190135"/>
    </ligand>
</feature>
<name>A0A8B7NIG6_HYAAZ</name>
<keyword evidence="8 10" id="KW-0411">Iron-sulfur</keyword>
<dbReference type="HAMAP" id="MF_03115">
    <property type="entry name" value="Anamorsin"/>
    <property type="match status" value="1"/>
</dbReference>
<dbReference type="GO" id="GO:0005758">
    <property type="term" value="C:mitochondrial intermembrane space"/>
    <property type="evidence" value="ECO:0007669"/>
    <property type="project" value="UniProtKB-SubCell"/>
</dbReference>
<dbReference type="GO" id="GO:0009055">
    <property type="term" value="F:electron transfer activity"/>
    <property type="evidence" value="ECO:0007669"/>
    <property type="project" value="UniProtKB-UniRule"/>
</dbReference>
<dbReference type="AlphaFoldDB" id="A0A8B7NIG6"/>
<evidence type="ECO:0000256" key="10">
    <source>
        <dbReference type="HAMAP-Rule" id="MF_03115"/>
    </source>
</evidence>
<feature type="short sequence motif" description="Cx2C motif 1" evidence="10">
    <location>
        <begin position="227"/>
        <end position="230"/>
    </location>
</feature>
<feature type="binding site" evidence="10">
    <location>
        <position position="238"/>
    </location>
    <ligand>
        <name>[4Fe-4S] cluster</name>
        <dbReference type="ChEBI" id="CHEBI:49883"/>
    </ligand>
</feature>
<dbReference type="PANTHER" id="PTHR13273">
    <property type="entry name" value="ANAMORSIN"/>
    <property type="match status" value="1"/>
</dbReference>
<dbReference type="SUPFAM" id="SSF53335">
    <property type="entry name" value="S-adenosyl-L-methionine-dependent methyltransferases"/>
    <property type="match status" value="1"/>
</dbReference>
<feature type="binding site" evidence="10">
    <location>
        <position position="200"/>
    </location>
    <ligand>
        <name>[2Fe-2S] cluster</name>
        <dbReference type="ChEBI" id="CHEBI:190135"/>
    </ligand>
</feature>
<evidence type="ECO:0000256" key="6">
    <source>
        <dbReference type="ARBA" id="ARBA00022723"/>
    </source>
</evidence>
<comment type="domain">
    <text evidence="10">The N-terminal domain has structural similarity with S-adenosyl-L-methionine-dependent methyltransferases, but does not bind S-adenosyl-L-methionine. It is required for correct assembly of the 2 Fe-S clusters.</text>
</comment>
<feature type="binding site" evidence="10">
    <location>
        <position position="197"/>
    </location>
    <ligand>
        <name>[2Fe-2S] cluster</name>
        <dbReference type="ChEBI" id="CHEBI:190135"/>
    </ligand>
</feature>
<feature type="binding site" evidence="10">
    <location>
        <position position="230"/>
    </location>
    <ligand>
        <name>[4Fe-4S] cluster</name>
        <dbReference type="ChEBI" id="CHEBI:49883"/>
    </ligand>
</feature>
<comment type="cofactor">
    <cofactor evidence="10">
        <name>[2Fe-2S] cluster</name>
        <dbReference type="ChEBI" id="CHEBI:190135"/>
    </cofactor>
</comment>
<reference evidence="14" key="1">
    <citation type="submission" date="2025-08" db="UniProtKB">
        <authorList>
            <consortium name="RefSeq"/>
        </authorList>
    </citation>
    <scope>IDENTIFICATION</scope>
    <source>
        <tissue evidence="14">Whole organism</tissue>
    </source>
</reference>
<evidence type="ECO:0000256" key="2">
    <source>
        <dbReference type="ARBA" id="ARBA00008169"/>
    </source>
</evidence>
<gene>
    <name evidence="14" type="primary">LOC108670461</name>
</gene>
<keyword evidence="6 10" id="KW-0479">Metal-binding</keyword>
<dbReference type="InterPro" id="IPR007785">
    <property type="entry name" value="Anamorsin"/>
</dbReference>
<evidence type="ECO:0000256" key="3">
    <source>
        <dbReference type="ARBA" id="ARBA00022485"/>
    </source>
</evidence>
<dbReference type="Pfam" id="PF20922">
    <property type="entry name" value="Anamorsin_N"/>
    <property type="match status" value="1"/>
</dbReference>
<keyword evidence="3 10" id="KW-0004">4Fe-4S</keyword>
<organism evidence="13 14">
    <name type="scientific">Hyalella azteca</name>
    <name type="common">Amphipod</name>
    <dbReference type="NCBI Taxonomy" id="294128"/>
    <lineage>
        <taxon>Eukaryota</taxon>
        <taxon>Metazoa</taxon>
        <taxon>Ecdysozoa</taxon>
        <taxon>Arthropoda</taxon>
        <taxon>Crustacea</taxon>
        <taxon>Multicrustacea</taxon>
        <taxon>Malacostraca</taxon>
        <taxon>Eumalacostraca</taxon>
        <taxon>Peracarida</taxon>
        <taxon>Amphipoda</taxon>
        <taxon>Senticaudata</taxon>
        <taxon>Talitrida</taxon>
        <taxon>Talitroidea</taxon>
        <taxon>Hyalellidae</taxon>
        <taxon>Hyalella</taxon>
    </lineage>
</organism>
<dbReference type="GO" id="GO:0016226">
    <property type="term" value="P:iron-sulfur cluster assembly"/>
    <property type="evidence" value="ECO:0007669"/>
    <property type="project" value="UniProtKB-UniRule"/>
</dbReference>
<comment type="function">
    <text evidence="10">Component of the cytosolic iron-sulfur (Fe-S) protein assembly (CIA) machinery. Required for the maturation of extramitochondrial Fe-S proteins. Part of an electron transfer chain functioning in an early step of cytosolic Fe-S biogenesis, facilitating the de novo assembly of a [4Fe-4S] cluster on the cytosolic Fe-S scaffold complex. Electrons are transferred from NADPH via a FAD- and FMN-containing diflavin oxidoreductase. Together with the diflavin oxidoreductase, also required for the assembly of the diferric tyrosyl radical cofactor of ribonucleotide reductase (RNR), probably by providing electrons for reduction during radical cofactor maturation in the catalytic small subunit.</text>
</comment>
<dbReference type="Gene3D" id="3.40.50.150">
    <property type="entry name" value="Vaccinia Virus protein VP39"/>
    <property type="match status" value="1"/>
</dbReference>
<feature type="short sequence motif" description="Cx2C motif 2" evidence="10">
    <location>
        <begin position="238"/>
        <end position="241"/>
    </location>
</feature>
<comment type="subunit">
    <text evidence="10">Monomer.</text>
</comment>
<comment type="domain">
    <text evidence="10">The C-terminal domain binds 2 Fe-S clusters but is otherwise mostly in an intrinsically disordered conformation.</text>
</comment>
<sequence length="266" mass="28302">MHQASEGQHVLVVWETTSTESDVKALVMPLRDAVGSDGSVATESAHMLAQSSLPSSKYDLALLGLCFPFASEAPIELLSEISRLLKPSGKLVVASSSVDLILSNLRLSGYTDVRVVGDVNLTDEQKSASTGVAVKEILACKPDFEMGSSMPLSFASKSSNVSETLDDPDDLLTEEDKVKPDAASLKVCGTTGERKACKNCSCGLKEELESEMQAEKDAAKKDFKSSCGNCYLGDAFRCASCPYAGLPAFKPGEKVKLMDTTLLDTI</sequence>
<evidence type="ECO:0000259" key="11">
    <source>
        <dbReference type="Pfam" id="PF05093"/>
    </source>
</evidence>
<keyword evidence="4 10" id="KW-0963">Cytoplasm</keyword>
<dbReference type="OMA" id="GFINCRE"/>
<dbReference type="Proteomes" id="UP000694843">
    <property type="component" value="Unplaced"/>
</dbReference>
<dbReference type="CTD" id="57019"/>
<dbReference type="InterPro" id="IPR029063">
    <property type="entry name" value="SAM-dependent_MTases_sf"/>
</dbReference>
<evidence type="ECO:0000259" key="12">
    <source>
        <dbReference type="Pfam" id="PF20922"/>
    </source>
</evidence>
<keyword evidence="9 10" id="KW-0496">Mitochondrion</keyword>
<keyword evidence="13" id="KW-1185">Reference proteome</keyword>
<evidence type="ECO:0000256" key="9">
    <source>
        <dbReference type="ARBA" id="ARBA00023128"/>
    </source>
</evidence>
<comment type="cofactor">
    <cofactor evidence="1 10">
        <name>[4Fe-4S] cluster</name>
        <dbReference type="ChEBI" id="CHEBI:49883"/>
    </cofactor>
</comment>
<comment type="similarity">
    <text evidence="2 10">Belongs to the anamorsin family.</text>
</comment>
<dbReference type="GO" id="GO:0051539">
    <property type="term" value="F:4 iron, 4 sulfur cluster binding"/>
    <property type="evidence" value="ECO:0007669"/>
    <property type="project" value="UniProtKB-KW"/>
</dbReference>
<dbReference type="RefSeq" id="XP_018013428.1">
    <property type="nucleotide sequence ID" value="XM_018157939.2"/>
</dbReference>
<dbReference type="InterPro" id="IPR049011">
    <property type="entry name" value="Anamorsin_N_metazoan"/>
</dbReference>
<dbReference type="GO" id="GO:0046872">
    <property type="term" value="F:metal ion binding"/>
    <property type="evidence" value="ECO:0007669"/>
    <property type="project" value="UniProtKB-KW"/>
</dbReference>